<feature type="domain" description="Aminotransferase class V" evidence="13">
    <location>
        <begin position="63"/>
        <end position="422"/>
    </location>
</feature>
<dbReference type="PROSITE" id="PS00595">
    <property type="entry name" value="AA_TRANSFER_CLASS_5"/>
    <property type="match status" value="1"/>
</dbReference>
<evidence type="ECO:0000256" key="4">
    <source>
        <dbReference type="ARBA" id="ARBA00022679"/>
    </source>
</evidence>
<evidence type="ECO:0000256" key="1">
    <source>
        <dbReference type="ARBA" id="ARBA00001933"/>
    </source>
</evidence>
<dbReference type="SUPFAM" id="SSF53383">
    <property type="entry name" value="PLP-dependent transferases"/>
    <property type="match status" value="1"/>
</dbReference>
<keyword evidence="8" id="KW-0408">Iron</keyword>
<dbReference type="Pfam" id="PF00266">
    <property type="entry name" value="Aminotran_5"/>
    <property type="match status" value="1"/>
</dbReference>
<dbReference type="InterPro" id="IPR015424">
    <property type="entry name" value="PyrdxlP-dep_Trfase"/>
</dbReference>
<keyword evidence="6" id="KW-0479">Metal-binding</keyword>
<dbReference type="InterPro" id="IPR016454">
    <property type="entry name" value="Cysteine_dSase"/>
</dbReference>
<evidence type="ECO:0000256" key="11">
    <source>
        <dbReference type="RuleBase" id="RU004504"/>
    </source>
</evidence>
<dbReference type="GO" id="GO:0031071">
    <property type="term" value="F:cysteine desulfurase activity"/>
    <property type="evidence" value="ECO:0007669"/>
    <property type="project" value="UniProtKB-EC"/>
</dbReference>
<dbReference type="FunFam" id="3.40.640.10:FF:000003">
    <property type="entry name" value="Cysteine desulfurase IscS"/>
    <property type="match status" value="1"/>
</dbReference>
<evidence type="ECO:0000259" key="13">
    <source>
        <dbReference type="Pfam" id="PF00266"/>
    </source>
</evidence>
<dbReference type="AlphaFoldDB" id="A0A918JWC3"/>
<gene>
    <name evidence="14" type="primary">iscS</name>
    <name evidence="14" type="ORF">GCM10007384_20780</name>
</gene>
<dbReference type="InterPro" id="IPR018247">
    <property type="entry name" value="EF_Hand_1_Ca_BS"/>
</dbReference>
<evidence type="ECO:0000256" key="7">
    <source>
        <dbReference type="ARBA" id="ARBA00022898"/>
    </source>
</evidence>
<dbReference type="PROSITE" id="PS00018">
    <property type="entry name" value="EF_HAND_1"/>
    <property type="match status" value="1"/>
</dbReference>
<sequence>MFFRLRFILDYVYFYCKDFRNSLTHGSFLGLEFVKEFSIRQLKFKSLFFTLNSFRQNMTDLPIYLDYASTTPIDERVLDEMLPCFDNIYGNAASTTHKYGDLAKNAVLKAQLRIANLIVAEDDEIYFTSGATESINLALKGTYQANKKKGNHIITLKTEHKAVLDTCSYLEDIGADITYLDVSRDGLVDLNELKSNIKKTTVLVCIMYVNNESGVIQNVSDIGKICKENNILFFSDATQAFGKLPINVNDQNIDLLCFSGHKIYGPKGVGGLYIREGLKLQMQIHGGGHQNNMRSGTLNVPGIVGLGKASEIAKENMKEEYERIKELRDKLENTLLEQNKICINGSKDRRSPYISNIQLIDQEADDFIMRNRNKIALATGSACNSEIIESSHVLKAMGLSENECNETIRISYGSRTTLSFIEYLLSII</sequence>
<proteinExistence type="inferred from homology"/>
<keyword evidence="5" id="KW-0001">2Fe-2S</keyword>
<dbReference type="InterPro" id="IPR015421">
    <property type="entry name" value="PyrdxlP-dep_Trfase_major"/>
</dbReference>
<comment type="similarity">
    <text evidence="2">Belongs to the class-V pyridoxal-phosphate-dependent aminotransferase family. NifS/IscS subfamily.</text>
</comment>
<evidence type="ECO:0000256" key="12">
    <source>
        <dbReference type="SAM" id="Coils"/>
    </source>
</evidence>
<protein>
    <recommendedName>
        <fullName evidence="3">cysteine desulfurase</fullName>
        <ecNumber evidence="3">2.8.1.7</ecNumber>
    </recommendedName>
</protein>
<dbReference type="InterPro" id="IPR015422">
    <property type="entry name" value="PyrdxlP-dep_Trfase_small"/>
</dbReference>
<dbReference type="PANTHER" id="PTHR11601:SF34">
    <property type="entry name" value="CYSTEINE DESULFURASE"/>
    <property type="match status" value="1"/>
</dbReference>
<evidence type="ECO:0000313" key="15">
    <source>
        <dbReference type="Proteomes" id="UP000601108"/>
    </source>
</evidence>
<keyword evidence="4" id="KW-0808">Transferase</keyword>
<keyword evidence="12" id="KW-0175">Coiled coil</keyword>
<dbReference type="Gene3D" id="3.90.1150.10">
    <property type="entry name" value="Aspartate Aminotransferase, domain 1"/>
    <property type="match status" value="1"/>
</dbReference>
<evidence type="ECO:0000256" key="6">
    <source>
        <dbReference type="ARBA" id="ARBA00022723"/>
    </source>
</evidence>
<comment type="caution">
    <text evidence="14">The sequence shown here is derived from an EMBL/GenBank/DDBJ whole genome shotgun (WGS) entry which is preliminary data.</text>
</comment>
<keyword evidence="15" id="KW-1185">Reference proteome</keyword>
<accession>A0A918JWC3</accession>
<dbReference type="InterPro" id="IPR000192">
    <property type="entry name" value="Aminotrans_V_dom"/>
</dbReference>
<evidence type="ECO:0000256" key="3">
    <source>
        <dbReference type="ARBA" id="ARBA00012239"/>
    </source>
</evidence>
<dbReference type="GO" id="GO:0046872">
    <property type="term" value="F:metal ion binding"/>
    <property type="evidence" value="ECO:0007669"/>
    <property type="project" value="UniProtKB-KW"/>
</dbReference>
<dbReference type="PIRSF" id="PIRSF005572">
    <property type="entry name" value="NifS"/>
    <property type="match status" value="1"/>
</dbReference>
<dbReference type="Proteomes" id="UP000601108">
    <property type="component" value="Unassembled WGS sequence"/>
</dbReference>
<dbReference type="EMBL" id="BMWS01000012">
    <property type="protein sequence ID" value="GGX19278.1"/>
    <property type="molecule type" value="Genomic_DNA"/>
</dbReference>
<evidence type="ECO:0000313" key="14">
    <source>
        <dbReference type="EMBL" id="GGX19278.1"/>
    </source>
</evidence>
<keyword evidence="9" id="KW-0411">Iron-sulfur</keyword>
<evidence type="ECO:0000256" key="2">
    <source>
        <dbReference type="ARBA" id="ARBA00006490"/>
    </source>
</evidence>
<dbReference type="PANTHER" id="PTHR11601">
    <property type="entry name" value="CYSTEINE DESULFURYLASE FAMILY MEMBER"/>
    <property type="match status" value="1"/>
</dbReference>
<keyword evidence="7" id="KW-0663">Pyridoxal phosphate</keyword>
<organism evidence="14 15">
    <name type="scientific">Aquimarina muelleri</name>
    <dbReference type="NCBI Taxonomy" id="279356"/>
    <lineage>
        <taxon>Bacteria</taxon>
        <taxon>Pseudomonadati</taxon>
        <taxon>Bacteroidota</taxon>
        <taxon>Flavobacteriia</taxon>
        <taxon>Flavobacteriales</taxon>
        <taxon>Flavobacteriaceae</taxon>
        <taxon>Aquimarina</taxon>
    </lineage>
</organism>
<reference evidence="14 15" key="1">
    <citation type="journal article" date="2014" name="Int. J. Syst. Evol. Microbiol.">
        <title>Complete genome sequence of Corynebacterium casei LMG S-19264T (=DSM 44701T), isolated from a smear-ripened cheese.</title>
        <authorList>
            <consortium name="US DOE Joint Genome Institute (JGI-PGF)"/>
            <person name="Walter F."/>
            <person name="Albersmeier A."/>
            <person name="Kalinowski J."/>
            <person name="Ruckert C."/>
        </authorList>
    </citation>
    <scope>NUCLEOTIDE SEQUENCE [LARGE SCALE GENOMIC DNA]</scope>
    <source>
        <strain evidence="14 15">KCTC 12285</strain>
    </source>
</reference>
<comment type="cofactor">
    <cofactor evidence="1 11">
        <name>pyridoxal 5'-phosphate</name>
        <dbReference type="ChEBI" id="CHEBI:597326"/>
    </cofactor>
</comment>
<dbReference type="InterPro" id="IPR020578">
    <property type="entry name" value="Aminotrans_V_PyrdxlP_BS"/>
</dbReference>
<dbReference type="GO" id="GO:0051537">
    <property type="term" value="F:2 iron, 2 sulfur cluster binding"/>
    <property type="evidence" value="ECO:0007669"/>
    <property type="project" value="UniProtKB-KW"/>
</dbReference>
<evidence type="ECO:0000256" key="5">
    <source>
        <dbReference type="ARBA" id="ARBA00022714"/>
    </source>
</evidence>
<dbReference type="Gene3D" id="3.40.640.10">
    <property type="entry name" value="Type I PLP-dependent aspartate aminotransferase-like (Major domain)"/>
    <property type="match status" value="1"/>
</dbReference>
<evidence type="ECO:0000256" key="8">
    <source>
        <dbReference type="ARBA" id="ARBA00023004"/>
    </source>
</evidence>
<dbReference type="EC" id="2.8.1.7" evidence="3"/>
<evidence type="ECO:0000256" key="9">
    <source>
        <dbReference type="ARBA" id="ARBA00023014"/>
    </source>
</evidence>
<evidence type="ECO:0000256" key="10">
    <source>
        <dbReference type="ARBA" id="ARBA00050776"/>
    </source>
</evidence>
<name>A0A918JWC3_9FLAO</name>
<feature type="coiled-coil region" evidence="12">
    <location>
        <begin position="310"/>
        <end position="341"/>
    </location>
</feature>
<comment type="catalytic activity">
    <reaction evidence="10">
        <text>(sulfur carrier)-H + L-cysteine = (sulfur carrier)-SH + L-alanine</text>
        <dbReference type="Rhea" id="RHEA:43892"/>
        <dbReference type="Rhea" id="RHEA-COMP:14737"/>
        <dbReference type="Rhea" id="RHEA-COMP:14739"/>
        <dbReference type="ChEBI" id="CHEBI:29917"/>
        <dbReference type="ChEBI" id="CHEBI:35235"/>
        <dbReference type="ChEBI" id="CHEBI:57972"/>
        <dbReference type="ChEBI" id="CHEBI:64428"/>
        <dbReference type="EC" id="2.8.1.7"/>
    </reaction>
</comment>